<dbReference type="OrthoDB" id="9886081at2759"/>
<dbReference type="GO" id="GO:0031838">
    <property type="term" value="C:haptoglobin-hemoglobin complex"/>
    <property type="evidence" value="ECO:0007669"/>
    <property type="project" value="TreeGrafter"/>
</dbReference>
<evidence type="ECO:0000256" key="1">
    <source>
        <dbReference type="ARBA" id="ARBA00008705"/>
    </source>
</evidence>
<evidence type="ECO:0000256" key="2">
    <source>
        <dbReference type="ARBA" id="ARBA00022448"/>
    </source>
</evidence>
<dbReference type="GO" id="GO:0004601">
    <property type="term" value="F:peroxidase activity"/>
    <property type="evidence" value="ECO:0007669"/>
    <property type="project" value="TreeGrafter"/>
</dbReference>
<dbReference type="Gene3D" id="1.10.490.10">
    <property type="entry name" value="Globins"/>
    <property type="match status" value="1"/>
</dbReference>
<dbReference type="PANTHER" id="PTHR11442">
    <property type="entry name" value="HEMOGLOBIN FAMILY MEMBER"/>
    <property type="match status" value="1"/>
</dbReference>
<dbReference type="Proteomes" id="UP000694569">
    <property type="component" value="Unplaced"/>
</dbReference>
<name>A0A8C5N1J8_9ANUR</name>
<dbReference type="GO" id="GO:0031720">
    <property type="term" value="F:haptoglobin binding"/>
    <property type="evidence" value="ECO:0007669"/>
    <property type="project" value="TreeGrafter"/>
</dbReference>
<evidence type="ECO:0000256" key="4">
    <source>
        <dbReference type="ARBA" id="ARBA00022621"/>
    </source>
</evidence>
<dbReference type="InterPro" id="IPR050056">
    <property type="entry name" value="Hemoglobin_oxygen_transport"/>
</dbReference>
<dbReference type="GeneTree" id="ENSGT00940000157809"/>
<reference evidence="9" key="1">
    <citation type="submission" date="2025-08" db="UniProtKB">
        <authorList>
            <consortium name="Ensembl"/>
        </authorList>
    </citation>
    <scope>IDENTIFICATION</scope>
</reference>
<organism evidence="9 10">
    <name type="scientific">Leptobrachium leishanense</name>
    <name type="common">Leishan spiny toad</name>
    <dbReference type="NCBI Taxonomy" id="445787"/>
    <lineage>
        <taxon>Eukaryota</taxon>
        <taxon>Metazoa</taxon>
        <taxon>Chordata</taxon>
        <taxon>Craniata</taxon>
        <taxon>Vertebrata</taxon>
        <taxon>Euteleostomi</taxon>
        <taxon>Amphibia</taxon>
        <taxon>Batrachia</taxon>
        <taxon>Anura</taxon>
        <taxon>Pelobatoidea</taxon>
        <taxon>Megophryidae</taxon>
        <taxon>Leptobrachium</taxon>
    </lineage>
</organism>
<accession>A0A8C5N1J8</accession>
<evidence type="ECO:0000256" key="7">
    <source>
        <dbReference type="RuleBase" id="RU000356"/>
    </source>
</evidence>
<dbReference type="PRINTS" id="PR00814">
    <property type="entry name" value="BETAHAEM"/>
</dbReference>
<dbReference type="FunFam" id="1.10.490.10:FF:000001">
    <property type="entry name" value="Hemoglobin subunit beta"/>
    <property type="match status" value="1"/>
</dbReference>
<dbReference type="Ensembl" id="ENSLLET00000021651.1">
    <property type="protein sequence ID" value="ENSLLEP00000020839.1"/>
    <property type="gene ID" value="ENSLLEG00000013199.1"/>
</dbReference>
<dbReference type="GO" id="GO:0046872">
    <property type="term" value="F:metal ion binding"/>
    <property type="evidence" value="ECO:0007669"/>
    <property type="project" value="UniProtKB-KW"/>
</dbReference>
<dbReference type="CDD" id="cd08925">
    <property type="entry name" value="Hb-beta-like"/>
    <property type="match status" value="1"/>
</dbReference>
<sequence length="148" mass="16425">MVHWKEEERAAISAIAEKVDLEHDGGEALGRLLFVYPWTQRYFSSFGSLSNEVAIAGNSKVQAHGKKVLGALHHAAHNLDSIKATLHDLSDTHANKLHVDPENFRRFAEVFVIVLATKLGSSFTPPIQAAFEKFFAVVVDALGHEYHH</sequence>
<keyword evidence="6" id="KW-0408">Iron</keyword>
<keyword evidence="10" id="KW-1185">Reference proteome</keyword>
<comment type="similarity">
    <text evidence="1 7">Belongs to the globin family.</text>
</comment>
<feature type="domain" description="Globin" evidence="8">
    <location>
        <begin position="3"/>
        <end position="147"/>
    </location>
</feature>
<keyword evidence="4 7" id="KW-0561">Oxygen transport</keyword>
<dbReference type="GO" id="GO:0072562">
    <property type="term" value="C:blood microparticle"/>
    <property type="evidence" value="ECO:0007669"/>
    <property type="project" value="TreeGrafter"/>
</dbReference>
<evidence type="ECO:0000256" key="6">
    <source>
        <dbReference type="ARBA" id="ARBA00023004"/>
    </source>
</evidence>
<dbReference type="GO" id="GO:0020037">
    <property type="term" value="F:heme binding"/>
    <property type="evidence" value="ECO:0007669"/>
    <property type="project" value="InterPro"/>
</dbReference>
<evidence type="ECO:0000259" key="8">
    <source>
        <dbReference type="PROSITE" id="PS01033"/>
    </source>
</evidence>
<dbReference type="GO" id="GO:0019825">
    <property type="term" value="F:oxygen binding"/>
    <property type="evidence" value="ECO:0007669"/>
    <property type="project" value="InterPro"/>
</dbReference>
<dbReference type="InterPro" id="IPR002337">
    <property type="entry name" value="Hemoglobin_b"/>
</dbReference>
<keyword evidence="5" id="KW-0479">Metal-binding</keyword>
<reference evidence="9" key="2">
    <citation type="submission" date="2025-09" db="UniProtKB">
        <authorList>
            <consortium name="Ensembl"/>
        </authorList>
    </citation>
    <scope>IDENTIFICATION</scope>
</reference>
<evidence type="ECO:0000256" key="3">
    <source>
        <dbReference type="ARBA" id="ARBA00022617"/>
    </source>
</evidence>
<dbReference type="GO" id="GO:0042744">
    <property type="term" value="P:hydrogen peroxide catabolic process"/>
    <property type="evidence" value="ECO:0007669"/>
    <property type="project" value="TreeGrafter"/>
</dbReference>
<protein>
    <recommendedName>
        <fullName evidence="8">Globin domain-containing protein</fullName>
    </recommendedName>
</protein>
<dbReference type="Pfam" id="PF00042">
    <property type="entry name" value="Globin"/>
    <property type="match status" value="1"/>
</dbReference>
<keyword evidence="3 7" id="KW-0349">Heme</keyword>
<evidence type="ECO:0000313" key="10">
    <source>
        <dbReference type="Proteomes" id="UP000694569"/>
    </source>
</evidence>
<dbReference type="SUPFAM" id="SSF46458">
    <property type="entry name" value="Globin-like"/>
    <property type="match status" value="1"/>
</dbReference>
<dbReference type="GO" id="GO:0005833">
    <property type="term" value="C:hemoglobin complex"/>
    <property type="evidence" value="ECO:0007669"/>
    <property type="project" value="InterPro"/>
</dbReference>
<dbReference type="PANTHER" id="PTHR11442:SF98">
    <property type="entry name" value="HEMOGLOBIN SUBUNIT BETA-2"/>
    <property type="match status" value="1"/>
</dbReference>
<keyword evidence="2 7" id="KW-0813">Transport</keyword>
<evidence type="ECO:0000313" key="9">
    <source>
        <dbReference type="Ensembl" id="ENSLLEP00000020839.1"/>
    </source>
</evidence>
<dbReference type="PROSITE" id="PS01033">
    <property type="entry name" value="GLOBIN"/>
    <property type="match status" value="1"/>
</dbReference>
<evidence type="ECO:0000256" key="5">
    <source>
        <dbReference type="ARBA" id="ARBA00022723"/>
    </source>
</evidence>
<dbReference type="AlphaFoldDB" id="A0A8C5N1J8"/>
<dbReference type="InterPro" id="IPR012292">
    <property type="entry name" value="Globin/Proto"/>
</dbReference>
<dbReference type="GO" id="GO:0005344">
    <property type="term" value="F:oxygen carrier activity"/>
    <property type="evidence" value="ECO:0007669"/>
    <property type="project" value="UniProtKB-KW"/>
</dbReference>
<dbReference type="InterPro" id="IPR000971">
    <property type="entry name" value="Globin"/>
</dbReference>
<dbReference type="InterPro" id="IPR009050">
    <property type="entry name" value="Globin-like_sf"/>
</dbReference>
<proteinExistence type="inferred from homology"/>
<dbReference type="GO" id="GO:0043177">
    <property type="term" value="F:organic acid binding"/>
    <property type="evidence" value="ECO:0007669"/>
    <property type="project" value="TreeGrafter"/>
</dbReference>